<dbReference type="PROSITE" id="PS50943">
    <property type="entry name" value="HTH_CROC1"/>
    <property type="match status" value="1"/>
</dbReference>
<dbReference type="AlphaFoldDB" id="J0QRZ1"/>
<comment type="caution">
    <text evidence="2">The sequence shown here is derived from an EMBL/GenBank/DDBJ whole genome shotgun (WGS) entry which is preliminary data.</text>
</comment>
<dbReference type="PATRIC" id="fig|1094557.3.peg.1071"/>
<sequence>MITKLKKSIVFFINVDTITYIVNLKEYHMITENKLEVKSIRKCLAITQRELADILGVKQASVCRWEKGKGLSLRNYLKLCQLQDSLVSLPSEFTDGCVGSRLGCDQTDGQQY</sequence>
<accession>J0QRZ1</accession>
<dbReference type="CDD" id="cd00093">
    <property type="entry name" value="HTH_XRE"/>
    <property type="match status" value="1"/>
</dbReference>
<dbReference type="GO" id="GO:0003677">
    <property type="term" value="F:DNA binding"/>
    <property type="evidence" value="ECO:0007669"/>
    <property type="project" value="InterPro"/>
</dbReference>
<organism evidence="2 3">
    <name type="scientific">Bartonella melophagi K-2C</name>
    <dbReference type="NCBI Taxonomy" id="1094557"/>
    <lineage>
        <taxon>Bacteria</taxon>
        <taxon>Pseudomonadati</taxon>
        <taxon>Pseudomonadota</taxon>
        <taxon>Alphaproteobacteria</taxon>
        <taxon>Hyphomicrobiales</taxon>
        <taxon>Bartonellaceae</taxon>
        <taxon>Bartonella</taxon>
    </lineage>
</organism>
<dbReference type="SUPFAM" id="SSF47413">
    <property type="entry name" value="lambda repressor-like DNA-binding domains"/>
    <property type="match status" value="1"/>
</dbReference>
<evidence type="ECO:0000259" key="1">
    <source>
        <dbReference type="PROSITE" id="PS50943"/>
    </source>
</evidence>
<gene>
    <name evidence="2" type="ORF">ME3_01025</name>
</gene>
<dbReference type="InterPro" id="IPR001387">
    <property type="entry name" value="Cro/C1-type_HTH"/>
</dbReference>
<protein>
    <recommendedName>
        <fullName evidence="1">HTH cro/C1-type domain-containing protein</fullName>
    </recommendedName>
</protein>
<dbReference type="InterPro" id="IPR010982">
    <property type="entry name" value="Lambda_DNA-bd_dom_sf"/>
</dbReference>
<reference evidence="2 3" key="1">
    <citation type="submission" date="2012-03" db="EMBL/GenBank/DDBJ databases">
        <title>The Genome Sequence of Bartonella melophagi K-2C.</title>
        <authorList>
            <consortium name="The Broad Institute Genome Sequencing Platform"/>
            <consortium name="The Broad Institute Genome Sequencing Center for Infectious Disease"/>
            <person name="Feldgarden M."/>
            <person name="Kirby J."/>
            <person name="Kosoy M."/>
            <person name="Birtles R."/>
            <person name="Probert W.S."/>
            <person name="Chiaraviglio L."/>
            <person name="Young S.K."/>
            <person name="Zeng Q."/>
            <person name="Gargeya S."/>
            <person name="Fitzgerald M."/>
            <person name="Haas B."/>
            <person name="Abouelleil A."/>
            <person name="Alvarado L."/>
            <person name="Arachchi H.M."/>
            <person name="Berlin A."/>
            <person name="Chapman S.B."/>
            <person name="Gearin G."/>
            <person name="Goldberg J."/>
            <person name="Griggs A."/>
            <person name="Gujja S."/>
            <person name="Hansen M."/>
            <person name="Heiman D."/>
            <person name="Howarth C."/>
            <person name="Larimer J."/>
            <person name="Lui A."/>
            <person name="MacDonald P.J.P."/>
            <person name="McCowen C."/>
            <person name="Montmayeur A."/>
            <person name="Murphy C."/>
            <person name="Neiman D."/>
            <person name="Pearson M."/>
            <person name="Priest M."/>
            <person name="Roberts A."/>
            <person name="Saif S."/>
            <person name="Shea T."/>
            <person name="Sisk P."/>
            <person name="Stolte C."/>
            <person name="Sykes S."/>
            <person name="Wortman J."/>
            <person name="Nusbaum C."/>
            <person name="Birren B."/>
        </authorList>
    </citation>
    <scope>NUCLEOTIDE SEQUENCE [LARGE SCALE GENOMIC DNA]</scope>
    <source>
        <strain evidence="2 3">K-2C</strain>
    </source>
</reference>
<dbReference type="SMART" id="SM00530">
    <property type="entry name" value="HTH_XRE"/>
    <property type="match status" value="1"/>
</dbReference>
<dbReference type="EMBL" id="AIMA01000015">
    <property type="protein sequence ID" value="EJF88611.1"/>
    <property type="molecule type" value="Genomic_DNA"/>
</dbReference>
<evidence type="ECO:0000313" key="3">
    <source>
        <dbReference type="Proteomes" id="UP000009017"/>
    </source>
</evidence>
<proteinExistence type="predicted"/>
<name>J0QRZ1_9HYPH</name>
<dbReference type="Proteomes" id="UP000009017">
    <property type="component" value="Unassembled WGS sequence"/>
</dbReference>
<keyword evidence="3" id="KW-1185">Reference proteome</keyword>
<dbReference type="HOGENOM" id="CLU_171622_0_0_5"/>
<dbReference type="Pfam" id="PF01381">
    <property type="entry name" value="HTH_3"/>
    <property type="match status" value="1"/>
</dbReference>
<dbReference type="Gene3D" id="1.10.260.40">
    <property type="entry name" value="lambda repressor-like DNA-binding domains"/>
    <property type="match status" value="1"/>
</dbReference>
<evidence type="ECO:0000313" key="2">
    <source>
        <dbReference type="EMBL" id="EJF88611.1"/>
    </source>
</evidence>
<dbReference type="eggNOG" id="ENOG5032PN4">
    <property type="taxonomic scope" value="Bacteria"/>
</dbReference>
<feature type="domain" description="HTH cro/C1-type" evidence="1">
    <location>
        <begin position="37"/>
        <end position="93"/>
    </location>
</feature>